<feature type="transmembrane region" description="Helical" evidence="1">
    <location>
        <begin position="48"/>
        <end position="69"/>
    </location>
</feature>
<feature type="transmembrane region" description="Helical" evidence="1">
    <location>
        <begin position="100"/>
        <end position="120"/>
    </location>
</feature>
<dbReference type="OrthoDB" id="10003668at2"/>
<accession>A0A2N9LSS4</accession>
<evidence type="ECO:0000313" key="3">
    <source>
        <dbReference type="Proteomes" id="UP000239735"/>
    </source>
</evidence>
<reference evidence="3" key="1">
    <citation type="submission" date="2018-02" db="EMBL/GenBank/DDBJ databases">
        <authorList>
            <person name="Hausmann B."/>
        </authorList>
    </citation>
    <scope>NUCLEOTIDE SEQUENCE [LARGE SCALE GENOMIC DNA]</scope>
    <source>
        <strain evidence="3">Peat soil MAG SbA5</strain>
    </source>
</reference>
<keyword evidence="1" id="KW-1133">Transmembrane helix</keyword>
<feature type="transmembrane region" description="Helical" evidence="1">
    <location>
        <begin position="76"/>
        <end position="94"/>
    </location>
</feature>
<sequence length="139" mass="15066">MTNDISIDEKPRMRQFWLRALLVVGLLWGGMPFLTLPLVFMGVVAAPFGMPVALVNGLTVAPACTLAFWHRRAACIWLSLNAVMCGIAIVLSEHQTGDRHFAAMISLAGSVAIALCLDFMEIRRWPAAVGEAVPDLSGM</sequence>
<evidence type="ECO:0000313" key="2">
    <source>
        <dbReference type="EMBL" id="SPE26287.1"/>
    </source>
</evidence>
<keyword evidence="1" id="KW-0812">Transmembrane</keyword>
<dbReference type="AlphaFoldDB" id="A0A2N9LSS4"/>
<gene>
    <name evidence="2" type="ORF">SBA5_540045</name>
</gene>
<dbReference type="EMBL" id="OKRB01000113">
    <property type="protein sequence ID" value="SPE26287.1"/>
    <property type="molecule type" value="Genomic_DNA"/>
</dbReference>
<name>A0A2N9LSS4_9BACT</name>
<proteinExistence type="predicted"/>
<evidence type="ECO:0000256" key="1">
    <source>
        <dbReference type="SAM" id="Phobius"/>
    </source>
</evidence>
<keyword evidence="1" id="KW-0472">Membrane</keyword>
<organism evidence="2 3">
    <name type="scientific">Candidatus Sulfuritelmatomonas gaucii</name>
    <dbReference type="NCBI Taxonomy" id="2043161"/>
    <lineage>
        <taxon>Bacteria</taxon>
        <taxon>Pseudomonadati</taxon>
        <taxon>Acidobacteriota</taxon>
        <taxon>Terriglobia</taxon>
        <taxon>Terriglobales</taxon>
        <taxon>Acidobacteriaceae</taxon>
        <taxon>Candidatus Sulfuritelmatomonas</taxon>
    </lineage>
</organism>
<protein>
    <submittedName>
        <fullName evidence="2">Uncharacterized protein</fullName>
    </submittedName>
</protein>
<feature type="transmembrane region" description="Helical" evidence="1">
    <location>
        <begin position="20"/>
        <end position="42"/>
    </location>
</feature>
<dbReference type="Proteomes" id="UP000239735">
    <property type="component" value="Unassembled WGS sequence"/>
</dbReference>